<evidence type="ECO:0000313" key="2">
    <source>
        <dbReference type="Proteomes" id="UP001642540"/>
    </source>
</evidence>
<gene>
    <name evidence="1" type="ORF">ODALV1_LOCUS29764</name>
</gene>
<evidence type="ECO:0000313" key="1">
    <source>
        <dbReference type="EMBL" id="CAL8143635.1"/>
    </source>
</evidence>
<keyword evidence="2" id="KW-1185">Reference proteome</keyword>
<accession>A0ABP1S5B8</accession>
<comment type="caution">
    <text evidence="1">The sequence shown here is derived from an EMBL/GenBank/DDBJ whole genome shotgun (WGS) entry which is preliminary data.</text>
</comment>
<reference evidence="1 2" key="1">
    <citation type="submission" date="2024-08" db="EMBL/GenBank/DDBJ databases">
        <authorList>
            <person name="Cucini C."/>
            <person name="Frati F."/>
        </authorList>
    </citation>
    <scope>NUCLEOTIDE SEQUENCE [LARGE SCALE GENOMIC DNA]</scope>
</reference>
<dbReference type="Proteomes" id="UP001642540">
    <property type="component" value="Unassembled WGS sequence"/>
</dbReference>
<proteinExistence type="predicted"/>
<sequence length="122" mass="12608">MSCGRPSPCCPPSCCPPPCCPPACCPPIVIKTRNQQQQGQCCVFQLPPVNIVCEIPPPPKNKNPPKVCCIPLVMCEDDDGGNSGGCCPKPQPCCPSPCGPPCCIPIDFGCPQRGGAGGCGQR</sequence>
<protein>
    <submittedName>
        <fullName evidence="1">Uncharacterized protein</fullName>
    </submittedName>
</protein>
<organism evidence="1 2">
    <name type="scientific">Orchesella dallaii</name>
    <dbReference type="NCBI Taxonomy" id="48710"/>
    <lineage>
        <taxon>Eukaryota</taxon>
        <taxon>Metazoa</taxon>
        <taxon>Ecdysozoa</taxon>
        <taxon>Arthropoda</taxon>
        <taxon>Hexapoda</taxon>
        <taxon>Collembola</taxon>
        <taxon>Entomobryomorpha</taxon>
        <taxon>Entomobryoidea</taxon>
        <taxon>Orchesellidae</taxon>
        <taxon>Orchesellinae</taxon>
        <taxon>Orchesella</taxon>
    </lineage>
</organism>
<dbReference type="EMBL" id="CAXLJM020000160">
    <property type="protein sequence ID" value="CAL8143635.1"/>
    <property type="molecule type" value="Genomic_DNA"/>
</dbReference>
<name>A0ABP1S5B8_9HEXA</name>